<protein>
    <submittedName>
        <fullName evidence="5">SMP-30/gluconolaconase/LRE domain-containing protein</fullName>
    </submittedName>
</protein>
<proteinExistence type="inferred from homology"/>
<dbReference type="STRING" id="1006006.Mcup_0953"/>
<feature type="domain" description="SMP-30/Gluconolactonase/LRE-like region" evidence="4">
    <location>
        <begin position="1"/>
        <end position="231"/>
    </location>
</feature>
<feature type="binding site" evidence="3">
    <location>
        <position position="172"/>
    </location>
    <ligand>
        <name>a divalent metal cation</name>
        <dbReference type="ChEBI" id="CHEBI:60240"/>
    </ligand>
</feature>
<evidence type="ECO:0000259" key="4">
    <source>
        <dbReference type="Pfam" id="PF08450"/>
    </source>
</evidence>
<organism evidence="5 6">
    <name type="scientific">Metallosphaera cuprina (strain Ar-4)</name>
    <dbReference type="NCBI Taxonomy" id="1006006"/>
    <lineage>
        <taxon>Archaea</taxon>
        <taxon>Thermoproteota</taxon>
        <taxon>Thermoprotei</taxon>
        <taxon>Sulfolobales</taxon>
        <taxon>Sulfolobaceae</taxon>
        <taxon>Metallosphaera</taxon>
    </lineage>
</organism>
<dbReference type="InterPro" id="IPR005511">
    <property type="entry name" value="SMP-30"/>
</dbReference>
<evidence type="ECO:0000256" key="1">
    <source>
        <dbReference type="ARBA" id="ARBA00008853"/>
    </source>
</evidence>
<reference evidence="5 6" key="1">
    <citation type="journal article" date="2011" name="J. Bacteriol.">
        <title>Complete genome sequence of Metallosphaera cuprina, a metal sulfide-oxidizing archaeon from a hot spring.</title>
        <authorList>
            <person name="Liu L.J."/>
            <person name="You X.Y."/>
            <person name="Zheng H."/>
            <person name="Wang S."/>
            <person name="Jiang C.Y."/>
            <person name="Liu S.J."/>
        </authorList>
    </citation>
    <scope>NUCLEOTIDE SEQUENCE [LARGE SCALE GENOMIC DNA]</scope>
    <source>
        <strain evidence="5 6">Ar-4</strain>
    </source>
</reference>
<dbReference type="EMBL" id="CP002656">
    <property type="protein sequence ID" value="AEB95058.1"/>
    <property type="molecule type" value="Genomic_DNA"/>
</dbReference>
<feature type="binding site" evidence="3">
    <location>
        <position position="3"/>
    </location>
    <ligand>
        <name>a divalent metal cation</name>
        <dbReference type="ChEBI" id="CHEBI:60240"/>
    </ligand>
</feature>
<keyword evidence="3" id="KW-0862">Zinc</keyword>
<dbReference type="Pfam" id="PF08450">
    <property type="entry name" value="SGL"/>
    <property type="match status" value="1"/>
</dbReference>
<feature type="binding site" evidence="3">
    <location>
        <position position="80"/>
    </location>
    <ligand>
        <name>substrate</name>
    </ligand>
</feature>
<dbReference type="GO" id="GO:0005509">
    <property type="term" value="F:calcium ion binding"/>
    <property type="evidence" value="ECO:0007669"/>
    <property type="project" value="TreeGrafter"/>
</dbReference>
<dbReference type="PRINTS" id="PR01790">
    <property type="entry name" value="SMP30FAMILY"/>
</dbReference>
<dbReference type="AlphaFoldDB" id="F4G2L0"/>
<dbReference type="PATRIC" id="fig|1006006.8.peg.948"/>
<comment type="cofactor">
    <cofactor evidence="3">
        <name>Zn(2+)</name>
        <dbReference type="ChEBI" id="CHEBI:29105"/>
    </cofactor>
    <text evidence="3">Binds 1 divalent metal cation per subunit.</text>
</comment>
<accession>F4G2L0</accession>
<dbReference type="GO" id="GO:0019853">
    <property type="term" value="P:L-ascorbic acid biosynthetic process"/>
    <property type="evidence" value="ECO:0007669"/>
    <property type="project" value="TreeGrafter"/>
</dbReference>
<dbReference type="KEGG" id="mcn:Mcup_0953"/>
<dbReference type="Proteomes" id="UP000007812">
    <property type="component" value="Chromosome"/>
</dbReference>
<evidence type="ECO:0000256" key="2">
    <source>
        <dbReference type="PIRSR" id="PIRSR605511-1"/>
    </source>
</evidence>
<dbReference type="GO" id="GO:0004341">
    <property type="term" value="F:gluconolactonase activity"/>
    <property type="evidence" value="ECO:0007669"/>
    <property type="project" value="TreeGrafter"/>
</dbReference>
<keyword evidence="3" id="KW-0479">Metal-binding</keyword>
<feature type="binding site" evidence="3">
    <location>
        <position position="126"/>
    </location>
    <ligand>
        <name>a divalent metal cation</name>
        <dbReference type="ChEBI" id="CHEBI:60240"/>
    </ligand>
</feature>
<dbReference type="InterPro" id="IPR013658">
    <property type="entry name" value="SGL"/>
</dbReference>
<dbReference type="PANTHER" id="PTHR10907:SF47">
    <property type="entry name" value="REGUCALCIN"/>
    <property type="match status" value="1"/>
</dbReference>
<feature type="binding site" evidence="3">
    <location>
        <position position="82"/>
    </location>
    <ligand>
        <name>substrate</name>
    </ligand>
</feature>
<evidence type="ECO:0000313" key="5">
    <source>
        <dbReference type="EMBL" id="AEB95058.1"/>
    </source>
</evidence>
<name>F4G2L0_METCR</name>
<dbReference type="Gene3D" id="2.120.10.30">
    <property type="entry name" value="TolB, C-terminal domain"/>
    <property type="match status" value="1"/>
</dbReference>
<keyword evidence="6" id="KW-1185">Reference proteome</keyword>
<feature type="active site" description="Proton donor/acceptor" evidence="2">
    <location>
        <position position="172"/>
    </location>
</feature>
<dbReference type="InterPro" id="IPR011042">
    <property type="entry name" value="6-blade_b-propeller_TolB-like"/>
</dbReference>
<comment type="similarity">
    <text evidence="1">Belongs to the SMP-30/CGR1 family.</text>
</comment>
<dbReference type="SUPFAM" id="SSF63829">
    <property type="entry name" value="Calcium-dependent phosphotriesterase"/>
    <property type="match status" value="1"/>
</dbReference>
<sequence length="263" mass="29369">MGEGPVWDSRNKTLYWVDILGGKLHVVREGKDEEVDSPSMISALGLTKDEGKLVVAAGLSLYRYSNGFHLIGKVEERGVRFNDGKCGPDGKFWVGTMDLEEKKNLGKLFVFDGEFKVKQKNLTVSNGMDWYKDMYYLVDSPKRRIYAFRVRDDELESLGAAIETEDYPGVPDGMVVDSEGLIWVAHYGGGMITVWEPFSKRPVNVIKTPVKIVTSLTFGGEGLNQVFITSSSKGGEELAGSVFVMETESKGREHYICKSWENI</sequence>
<gene>
    <name evidence="5" type="ordered locus">Mcup_0953</name>
</gene>
<feature type="binding site" evidence="3">
    <location>
        <position position="100"/>
    </location>
    <ligand>
        <name>substrate</name>
    </ligand>
</feature>
<dbReference type="eggNOG" id="arCOG05370">
    <property type="taxonomic scope" value="Archaea"/>
</dbReference>
<evidence type="ECO:0000256" key="3">
    <source>
        <dbReference type="PIRSR" id="PIRSR605511-2"/>
    </source>
</evidence>
<evidence type="ECO:0000313" key="6">
    <source>
        <dbReference type="Proteomes" id="UP000007812"/>
    </source>
</evidence>
<dbReference type="HOGENOM" id="CLU_036110_3_2_2"/>
<dbReference type="PANTHER" id="PTHR10907">
    <property type="entry name" value="REGUCALCIN"/>
    <property type="match status" value="1"/>
</dbReference>